<reference evidence="2 3" key="1">
    <citation type="submission" date="2020-07" db="EMBL/GenBank/DDBJ databases">
        <title>Electron transfer.</title>
        <authorList>
            <person name="Huang L."/>
            <person name="Liu X."/>
            <person name="Zhou S."/>
        </authorList>
    </citation>
    <scope>NUCLEOTIDE SEQUENCE [LARGE SCALE GENOMIC DNA]</scope>
    <source>
        <strain evidence="2 3">Lx1</strain>
    </source>
</reference>
<dbReference type="Pfam" id="PF01832">
    <property type="entry name" value="Glucosaminidase"/>
    <property type="match status" value="1"/>
</dbReference>
<gene>
    <name evidence="2" type="ORF">HZF06_18685</name>
</gene>
<evidence type="ECO:0000313" key="3">
    <source>
        <dbReference type="Proteomes" id="UP000512286"/>
    </source>
</evidence>
<dbReference type="Gene3D" id="2.60.40.10">
    <property type="entry name" value="Immunoglobulins"/>
    <property type="match status" value="5"/>
</dbReference>
<protein>
    <submittedName>
        <fullName evidence="2">Glucosaminidase domain-containing protein</fullName>
    </submittedName>
</protein>
<dbReference type="EMBL" id="CP059378">
    <property type="protein sequence ID" value="QLY79091.1"/>
    <property type="molecule type" value="Genomic_DNA"/>
</dbReference>
<dbReference type="InterPro" id="IPR002901">
    <property type="entry name" value="MGlyc_endo_b_GlcNAc-like_dom"/>
</dbReference>
<accession>A0A7D6VZ48</accession>
<dbReference type="RefSeq" id="WP_181601314.1">
    <property type="nucleotide sequence ID" value="NZ_CP059378.1"/>
</dbReference>
<dbReference type="KEGG" id="cint:HZF06_18685"/>
<dbReference type="GO" id="GO:0004040">
    <property type="term" value="F:amidase activity"/>
    <property type="evidence" value="ECO:0007669"/>
    <property type="project" value="InterPro"/>
</dbReference>
<feature type="domain" description="Mannosyl-glycoprotein endo-beta-N-acetylglucosamidase-like" evidence="1">
    <location>
        <begin position="772"/>
        <end position="945"/>
    </location>
</feature>
<dbReference type="AlphaFoldDB" id="A0A7D6VZ48"/>
<evidence type="ECO:0000313" key="2">
    <source>
        <dbReference type="EMBL" id="QLY79091.1"/>
    </source>
</evidence>
<sequence>MIAIKRNLVKFIITVMCMTSLGWNHVYAVEGAIITSEAANKISQLMNIDAPAVDSVEKGDIKVVGWALNASGVKEVKVYVDNTYIGNATIGNSRLDVGQAFPGYVNGDKSGYEYTINTANIAGGVKNIKVQAIGNDGSVQERNVSVNVSKLAPMMNVDAPAVNSVEKGNIKVVGWALNASGVKEVKVYVDNTYIGNATIGNSRLDVGQAFPGYVNGDKSGYEYTINTANIAGGVKNIKVQAIGNDGSVQERNVSVNVSKLAPMMNVDAPAVNSVEKGNIKVVGWALNASGVKEVKVYVDNTYIGNATIGNSRLDVGQAFPGYVNGDKSGYEYTINTANIAGGVKNIKVQAIGNDGSVQERNVSVNVSKLVPMMNVDSPAVNSVEKGNIKVVGWALNASGVKEVKVYVDNTYIGNATIGSSRLDVGQAFPGYVNGDKSGYEYTINTTTIASGVKNIKVQAIGNDGSVQERNVSVNVSKLAPIMNVDAPAVNSVEKGNIKVVGWALNASGVKEVKVYVDNTYIGNATIGSSRLDVGQAFPGYVNGDKSGYEYTINTTTIASGVKNIKVQAIGNDGSVQERNISINITKPKPITNIDVPIINSTVNEELQVKGWALNASGIKEIKLYVDNSYIGSASIGISRADVGMVYPEYINASISGYEYIIDTSAMIQGTKVVKIQAIGYDGSQDEVITKINVMHSTTTYISYPNTFNSYIDIQMEKKPLIQDKYTLLWRYATRDEVAYYMNPTSFVNDPIGKYMFLKLNYSDGIQPYQLNNILKGKGVLEGKGEAFIEAGKRANVNPIYLVAHALLETGNGTSNLARGAIKIDKIHVEFGNENSEVKNVEAKAIYNMYGIGALDKGADLWGSEKAYSEGWFTVEDAIIGGAKWIGNGYINSSTYNQNTLYKMRWDFSNSTMWHQYATDVAWAYKQTARIKAIIDAMDDPVIHFEIPIFYK</sequence>
<proteinExistence type="predicted"/>
<evidence type="ECO:0000259" key="1">
    <source>
        <dbReference type="SMART" id="SM00047"/>
    </source>
</evidence>
<dbReference type="SMART" id="SM00047">
    <property type="entry name" value="LYZ2"/>
    <property type="match status" value="1"/>
</dbReference>
<organism evidence="2 3">
    <name type="scientific">Clostridium intestinale</name>
    <dbReference type="NCBI Taxonomy" id="36845"/>
    <lineage>
        <taxon>Bacteria</taxon>
        <taxon>Bacillati</taxon>
        <taxon>Bacillota</taxon>
        <taxon>Clostridia</taxon>
        <taxon>Eubacteriales</taxon>
        <taxon>Clostridiaceae</taxon>
        <taxon>Clostridium</taxon>
    </lineage>
</organism>
<dbReference type="Pfam" id="PF17957">
    <property type="entry name" value="Big_7"/>
    <property type="match status" value="4"/>
</dbReference>
<dbReference type="Gene3D" id="1.10.530.10">
    <property type="match status" value="1"/>
</dbReference>
<dbReference type="Proteomes" id="UP000512286">
    <property type="component" value="Chromosome"/>
</dbReference>
<dbReference type="InterPro" id="IPR013783">
    <property type="entry name" value="Ig-like_fold"/>
</dbReference>
<name>A0A7D6VZ48_9CLOT</name>